<dbReference type="AlphaFoldDB" id="A0A5R8ZKV6"/>
<dbReference type="Gene3D" id="2.60.40.1260">
    <property type="entry name" value="Lamin Tail domain"/>
    <property type="match status" value="1"/>
</dbReference>
<protein>
    <submittedName>
        <fullName evidence="3">Lamin tail domain-containing protein</fullName>
    </submittedName>
</protein>
<evidence type="ECO:0000256" key="1">
    <source>
        <dbReference type="SAM" id="MobiDB-lite"/>
    </source>
</evidence>
<feature type="region of interest" description="Disordered" evidence="1">
    <location>
        <begin position="1"/>
        <end position="90"/>
    </location>
</feature>
<dbReference type="InterPro" id="IPR001322">
    <property type="entry name" value="Lamin_tail_dom"/>
</dbReference>
<dbReference type="SUPFAM" id="SSF74853">
    <property type="entry name" value="Lamin A/C globular tail domain"/>
    <property type="match status" value="1"/>
</dbReference>
<feature type="compositionally biased region" description="Basic residues" evidence="1">
    <location>
        <begin position="49"/>
        <end position="61"/>
    </location>
</feature>
<dbReference type="EMBL" id="VANP01000001">
    <property type="protein sequence ID" value="TLP66420.1"/>
    <property type="molecule type" value="Genomic_DNA"/>
</dbReference>
<dbReference type="Pfam" id="PF00932">
    <property type="entry name" value="LTD"/>
    <property type="match status" value="1"/>
</dbReference>
<comment type="caution">
    <text evidence="3">The sequence shown here is derived from an EMBL/GenBank/DDBJ whole genome shotgun (WGS) entry which is preliminary data.</text>
</comment>
<sequence>MAGAPALGSARSCVHGKPDGHHRQNSSPASSIPASDAKCHPVFTWRRTPAPRRRRLRRRGTARAEPGGSRRTRPQPSGRTVDRSTGTPSAASTICRVPYIRSEHILRPVPLGLLVAAVTVPLLAAPAQAATPAVQITKIYYNSPGSPDHGSNSSLNGEYVQIRNTTRQAVSLEGWTMRDKTKQAGHVYTFGAVTLKAGKTIVLRTGKGKDTSTTLYWGRSGGGTFAYIWNQDKDTAYLRNPSGKLIDSCSYNNSRAAFVNC</sequence>
<evidence type="ECO:0000259" key="2">
    <source>
        <dbReference type="PROSITE" id="PS51841"/>
    </source>
</evidence>
<feature type="compositionally biased region" description="Polar residues" evidence="1">
    <location>
        <begin position="74"/>
        <end position="90"/>
    </location>
</feature>
<gene>
    <name evidence="3" type="ORF">FED44_02785</name>
</gene>
<evidence type="ECO:0000313" key="4">
    <source>
        <dbReference type="Proteomes" id="UP000309033"/>
    </source>
</evidence>
<proteinExistence type="predicted"/>
<dbReference type="Proteomes" id="UP000309033">
    <property type="component" value="Unassembled WGS sequence"/>
</dbReference>
<evidence type="ECO:0000313" key="3">
    <source>
        <dbReference type="EMBL" id="TLP66420.1"/>
    </source>
</evidence>
<dbReference type="InterPro" id="IPR036415">
    <property type="entry name" value="Lamin_tail_dom_sf"/>
</dbReference>
<keyword evidence="4" id="KW-1185">Reference proteome</keyword>
<feature type="domain" description="LTD" evidence="2">
    <location>
        <begin position="125"/>
        <end position="253"/>
    </location>
</feature>
<organism evidence="3 4">
    <name type="scientific">Microbispora triticiradicis</name>
    <dbReference type="NCBI Taxonomy" id="2200763"/>
    <lineage>
        <taxon>Bacteria</taxon>
        <taxon>Bacillati</taxon>
        <taxon>Actinomycetota</taxon>
        <taxon>Actinomycetes</taxon>
        <taxon>Streptosporangiales</taxon>
        <taxon>Streptosporangiaceae</taxon>
        <taxon>Microbispora</taxon>
    </lineage>
</organism>
<reference evidence="3" key="1">
    <citation type="submission" date="2019-05" db="EMBL/GenBank/DDBJ databases">
        <title>Isolation, diversity and antifungal activity of Actinobacteria from wheat.</title>
        <authorList>
            <person name="Yu B."/>
        </authorList>
    </citation>
    <scope>NUCLEOTIDE SEQUENCE [LARGE SCALE GENOMIC DNA]</scope>
    <source>
        <strain evidence="3">NEAU-HEGS1-5</strain>
    </source>
</reference>
<dbReference type="OrthoDB" id="3828227at2"/>
<accession>A0A5R8ZKV6</accession>
<dbReference type="PROSITE" id="PS51841">
    <property type="entry name" value="LTD"/>
    <property type="match status" value="1"/>
</dbReference>
<name>A0A5R8ZKV6_9ACTN</name>
<feature type="compositionally biased region" description="Low complexity" evidence="1">
    <location>
        <begin position="26"/>
        <end position="35"/>
    </location>
</feature>